<sequence>MLATDLYAIAGESLHPVANSSWRSAGRGCHVCSRHLRHLGPLCVLWYGPPVEIAEGIQNHAVRLSVKTEGLNSQMGLRPLRHLGAPCVSPLGPLCASMGT</sequence>
<protein>
    <submittedName>
        <fullName evidence="1">Uncharacterized protein</fullName>
    </submittedName>
</protein>
<feature type="non-terminal residue" evidence="1">
    <location>
        <position position="100"/>
    </location>
</feature>
<gene>
    <name evidence="1" type="ORF">XELAEV_18046444mg</name>
</gene>
<proteinExistence type="predicted"/>
<dbReference type="AlphaFoldDB" id="A0A974H0L3"/>
<evidence type="ECO:0000313" key="2">
    <source>
        <dbReference type="Proteomes" id="UP000694892"/>
    </source>
</evidence>
<dbReference type="Proteomes" id="UP000694892">
    <property type="component" value="Chromosome 9_10S"/>
</dbReference>
<dbReference type="EMBL" id="CM004483">
    <property type="protein sequence ID" value="OCT60422.1"/>
    <property type="molecule type" value="Genomic_DNA"/>
</dbReference>
<accession>A0A974H0L3</accession>
<reference evidence="2" key="1">
    <citation type="journal article" date="2016" name="Nature">
        <title>Genome evolution in the allotetraploid frog Xenopus laevis.</title>
        <authorList>
            <person name="Session A.M."/>
            <person name="Uno Y."/>
            <person name="Kwon T."/>
            <person name="Chapman J.A."/>
            <person name="Toyoda A."/>
            <person name="Takahashi S."/>
            <person name="Fukui A."/>
            <person name="Hikosaka A."/>
            <person name="Suzuki A."/>
            <person name="Kondo M."/>
            <person name="van Heeringen S.J."/>
            <person name="Quigley I."/>
            <person name="Heinz S."/>
            <person name="Ogino H."/>
            <person name="Ochi H."/>
            <person name="Hellsten U."/>
            <person name="Lyons J.B."/>
            <person name="Simakov O."/>
            <person name="Putnam N."/>
            <person name="Stites J."/>
            <person name="Kuroki Y."/>
            <person name="Tanaka T."/>
            <person name="Michiue T."/>
            <person name="Watanabe M."/>
            <person name="Bogdanovic O."/>
            <person name="Lister R."/>
            <person name="Georgiou G."/>
            <person name="Paranjpe S.S."/>
            <person name="van Kruijsbergen I."/>
            <person name="Shu S."/>
            <person name="Carlson J."/>
            <person name="Kinoshita T."/>
            <person name="Ohta Y."/>
            <person name="Mawaribuchi S."/>
            <person name="Jenkins J."/>
            <person name="Grimwood J."/>
            <person name="Schmutz J."/>
            <person name="Mitros T."/>
            <person name="Mozaffari S.V."/>
            <person name="Suzuki Y."/>
            <person name="Haramoto Y."/>
            <person name="Yamamoto T.S."/>
            <person name="Takagi C."/>
            <person name="Heald R."/>
            <person name="Miller K."/>
            <person name="Haudenschild C."/>
            <person name="Kitzman J."/>
            <person name="Nakayama T."/>
            <person name="Izutsu Y."/>
            <person name="Robert J."/>
            <person name="Fortriede J."/>
            <person name="Burns K."/>
            <person name="Lotay V."/>
            <person name="Karimi K."/>
            <person name="Yasuoka Y."/>
            <person name="Dichmann D.S."/>
            <person name="Flajnik M.F."/>
            <person name="Houston D.W."/>
            <person name="Shendure J."/>
            <person name="DuPasquier L."/>
            <person name="Vize P.D."/>
            <person name="Zorn A.M."/>
            <person name="Ito M."/>
            <person name="Marcotte E.M."/>
            <person name="Wallingford J.B."/>
            <person name="Ito Y."/>
            <person name="Asashima M."/>
            <person name="Ueno N."/>
            <person name="Matsuda Y."/>
            <person name="Veenstra G.J."/>
            <person name="Fujiyama A."/>
            <person name="Harland R.M."/>
            <person name="Taira M."/>
            <person name="Rokhsar D.S."/>
        </authorList>
    </citation>
    <scope>NUCLEOTIDE SEQUENCE [LARGE SCALE GENOMIC DNA]</scope>
    <source>
        <strain evidence="2">J</strain>
    </source>
</reference>
<evidence type="ECO:0000313" key="1">
    <source>
        <dbReference type="EMBL" id="OCT60422.1"/>
    </source>
</evidence>
<name>A0A974H0L3_XENLA</name>
<organism evidence="1 2">
    <name type="scientific">Xenopus laevis</name>
    <name type="common">African clawed frog</name>
    <dbReference type="NCBI Taxonomy" id="8355"/>
    <lineage>
        <taxon>Eukaryota</taxon>
        <taxon>Metazoa</taxon>
        <taxon>Chordata</taxon>
        <taxon>Craniata</taxon>
        <taxon>Vertebrata</taxon>
        <taxon>Euteleostomi</taxon>
        <taxon>Amphibia</taxon>
        <taxon>Batrachia</taxon>
        <taxon>Anura</taxon>
        <taxon>Pipoidea</taxon>
        <taxon>Pipidae</taxon>
        <taxon>Xenopodinae</taxon>
        <taxon>Xenopus</taxon>
        <taxon>Xenopus</taxon>
    </lineage>
</organism>